<dbReference type="GO" id="GO:0005524">
    <property type="term" value="F:ATP binding"/>
    <property type="evidence" value="ECO:0007669"/>
    <property type="project" value="UniProtKB-UniRule"/>
</dbReference>
<feature type="transmembrane region" description="Helical" evidence="7">
    <location>
        <begin position="415"/>
        <end position="436"/>
    </location>
</feature>
<evidence type="ECO:0000256" key="1">
    <source>
        <dbReference type="ARBA" id="ARBA00022679"/>
    </source>
</evidence>
<dbReference type="Gene3D" id="1.10.510.10">
    <property type="entry name" value="Transferase(Phosphotransferase) domain 1"/>
    <property type="match status" value="1"/>
</dbReference>
<dbReference type="InterPro" id="IPR017441">
    <property type="entry name" value="Protein_kinase_ATP_BS"/>
</dbReference>
<gene>
    <name evidence="9" type="ORF">CEP50_00715</name>
</gene>
<accession>A0A2T0H164</accession>
<dbReference type="EMBL" id="PVSR01000001">
    <property type="protein sequence ID" value="PRW65092.1"/>
    <property type="molecule type" value="Genomic_DNA"/>
</dbReference>
<dbReference type="Pfam" id="PF00069">
    <property type="entry name" value="Pkinase"/>
    <property type="match status" value="1"/>
</dbReference>
<dbReference type="InterPro" id="IPR008271">
    <property type="entry name" value="Ser/Thr_kinase_AS"/>
</dbReference>
<proteinExistence type="predicted"/>
<evidence type="ECO:0000256" key="4">
    <source>
        <dbReference type="ARBA" id="ARBA00022840"/>
    </source>
</evidence>
<keyword evidence="9" id="KW-0723">Serine/threonine-protein kinase</keyword>
<dbReference type="PROSITE" id="PS00107">
    <property type="entry name" value="PROTEIN_KINASE_ATP"/>
    <property type="match status" value="1"/>
</dbReference>
<keyword evidence="7" id="KW-1133">Transmembrane helix</keyword>
<evidence type="ECO:0000256" key="6">
    <source>
        <dbReference type="SAM" id="MobiDB-lite"/>
    </source>
</evidence>
<evidence type="ECO:0000256" key="7">
    <source>
        <dbReference type="SAM" id="Phobius"/>
    </source>
</evidence>
<dbReference type="PROSITE" id="PS00108">
    <property type="entry name" value="PROTEIN_KINASE_ST"/>
    <property type="match status" value="1"/>
</dbReference>
<dbReference type="Gene3D" id="3.30.200.20">
    <property type="entry name" value="Phosphorylase Kinase, domain 1"/>
    <property type="match status" value="1"/>
</dbReference>
<keyword evidence="7" id="KW-0812">Transmembrane</keyword>
<evidence type="ECO:0000256" key="5">
    <source>
        <dbReference type="PROSITE-ProRule" id="PRU10141"/>
    </source>
</evidence>
<reference evidence="9 10" key="1">
    <citation type="submission" date="2018-03" db="EMBL/GenBank/DDBJ databases">
        <title>Actinopolyspora mortivallis from Sahara, screening for active biomolecules.</title>
        <authorList>
            <person name="Selama O."/>
            <person name="Wellington E.M.H."/>
            <person name="Hacene H."/>
        </authorList>
    </citation>
    <scope>NUCLEOTIDE SEQUENCE [LARGE SCALE GENOMIC DNA]</scope>
    <source>
        <strain evidence="9 10">M5A</strain>
    </source>
</reference>
<feature type="domain" description="Protein kinase" evidence="8">
    <location>
        <begin position="15"/>
        <end position="274"/>
    </location>
</feature>
<keyword evidence="7" id="KW-0472">Membrane</keyword>
<dbReference type="SMART" id="SM00220">
    <property type="entry name" value="S_TKc"/>
    <property type="match status" value="1"/>
</dbReference>
<dbReference type="GO" id="GO:0004674">
    <property type="term" value="F:protein serine/threonine kinase activity"/>
    <property type="evidence" value="ECO:0007669"/>
    <property type="project" value="UniProtKB-KW"/>
</dbReference>
<dbReference type="PANTHER" id="PTHR43289:SF34">
    <property type="entry name" value="SERINE_THREONINE-PROTEIN KINASE YBDM-RELATED"/>
    <property type="match status" value="1"/>
</dbReference>
<evidence type="ECO:0000256" key="3">
    <source>
        <dbReference type="ARBA" id="ARBA00022777"/>
    </source>
</evidence>
<protein>
    <submittedName>
        <fullName evidence="9">Serine/threonine protein kinase</fullName>
    </submittedName>
</protein>
<organism evidence="9 10">
    <name type="scientific">Actinopolyspora mortivallis</name>
    <dbReference type="NCBI Taxonomy" id="33906"/>
    <lineage>
        <taxon>Bacteria</taxon>
        <taxon>Bacillati</taxon>
        <taxon>Actinomycetota</taxon>
        <taxon>Actinomycetes</taxon>
        <taxon>Actinopolysporales</taxon>
        <taxon>Actinopolysporaceae</taxon>
        <taxon>Actinopolyspora</taxon>
    </lineage>
</organism>
<dbReference type="PROSITE" id="PS50011">
    <property type="entry name" value="PROTEIN_KINASE_DOM"/>
    <property type="match status" value="1"/>
</dbReference>
<comment type="caution">
    <text evidence="9">The sequence shown here is derived from an EMBL/GenBank/DDBJ whole genome shotgun (WGS) entry which is preliminary data.</text>
</comment>
<dbReference type="STRING" id="1050202.GCA_000384035_00998"/>
<dbReference type="Proteomes" id="UP000239352">
    <property type="component" value="Unassembled WGS sequence"/>
</dbReference>
<dbReference type="AlphaFoldDB" id="A0A2T0H164"/>
<evidence type="ECO:0000313" key="10">
    <source>
        <dbReference type="Proteomes" id="UP000239352"/>
    </source>
</evidence>
<keyword evidence="1" id="KW-0808">Transferase</keyword>
<feature type="compositionally biased region" description="Low complexity" evidence="6">
    <location>
        <begin position="323"/>
        <end position="342"/>
    </location>
</feature>
<keyword evidence="10" id="KW-1185">Reference proteome</keyword>
<dbReference type="InterPro" id="IPR011009">
    <property type="entry name" value="Kinase-like_dom_sf"/>
</dbReference>
<feature type="region of interest" description="Disordered" evidence="6">
    <location>
        <begin position="296"/>
        <end position="368"/>
    </location>
</feature>
<dbReference type="InParanoid" id="A0A2T0H164"/>
<evidence type="ECO:0000256" key="2">
    <source>
        <dbReference type="ARBA" id="ARBA00022741"/>
    </source>
</evidence>
<keyword evidence="2 5" id="KW-0547">Nucleotide-binding</keyword>
<sequence>MQPLLDGDPNKVGDYRLLARIGKGAMGAVYLGSSRGGRPVAVKVAKPELAADEEFRERFRREVRMSAAVGGFWTATVVDADPEAPHPWLATEYVPGPTLHRAVAEHGPFPEHAVLSLGAGLAEALQAVHRAGLVHRDLKPANVLLGPDGPRVIDFGISRAMASTGMTSTGMFFGTPGFFSPEQTMGTEVGPPSDVFSLGAVLAFAATGSPPFGDENTPAMLYRVVHNEPELDGLPEKPRRLVAACLAKDPNARPSTGELLNTIGDSARPSGEWLPSDVTALITGHAAQLEQVLHRSTRQLDDSPAARERVDTLSPAGAGGPPASGSAGAAPHPESPSTAAPRRSPPEHPPTAEPSARPSQPGPPREEVRAELPGQVFRTAGHLSALLWSGFSALLAYGAIRLGGQFHLTASMRAVLALGVFLLVLSAVLSLAHALLPGKKLKINQDGIRISRMGLHRQIPWKHVGRVALVGAGKKQALAVWLVPGVSHDSRWWHRVREYRGASRIFTIGASGGWWKRRREARRLRAALRQYAPRRYDSRVL</sequence>
<feature type="binding site" evidence="5">
    <location>
        <position position="43"/>
    </location>
    <ligand>
        <name>ATP</name>
        <dbReference type="ChEBI" id="CHEBI:30616"/>
    </ligand>
</feature>
<feature type="compositionally biased region" description="Basic and acidic residues" evidence="6">
    <location>
        <begin position="298"/>
        <end position="311"/>
    </location>
</feature>
<name>A0A2T0H164_ACTMO</name>
<keyword evidence="3 9" id="KW-0418">Kinase</keyword>
<feature type="transmembrane region" description="Helical" evidence="7">
    <location>
        <begin position="385"/>
        <end position="403"/>
    </location>
</feature>
<dbReference type="PANTHER" id="PTHR43289">
    <property type="entry name" value="MITOGEN-ACTIVATED PROTEIN KINASE KINASE KINASE 20-RELATED"/>
    <property type="match status" value="1"/>
</dbReference>
<dbReference type="SUPFAM" id="SSF56112">
    <property type="entry name" value="Protein kinase-like (PK-like)"/>
    <property type="match status" value="1"/>
</dbReference>
<dbReference type="CDD" id="cd14014">
    <property type="entry name" value="STKc_PknB_like"/>
    <property type="match status" value="1"/>
</dbReference>
<evidence type="ECO:0000313" key="9">
    <source>
        <dbReference type="EMBL" id="PRW65092.1"/>
    </source>
</evidence>
<evidence type="ECO:0000259" key="8">
    <source>
        <dbReference type="PROSITE" id="PS50011"/>
    </source>
</evidence>
<dbReference type="InterPro" id="IPR000719">
    <property type="entry name" value="Prot_kinase_dom"/>
</dbReference>
<dbReference type="RefSeq" id="WP_106111966.1">
    <property type="nucleotide sequence ID" value="NZ_PVSR01000001.1"/>
</dbReference>
<keyword evidence="4 5" id="KW-0067">ATP-binding</keyword>